<evidence type="ECO:0000313" key="2">
    <source>
        <dbReference type="Proteomes" id="UP001221142"/>
    </source>
</evidence>
<dbReference type="EMBL" id="JARKIF010000019">
    <property type="protein sequence ID" value="KAJ7618650.1"/>
    <property type="molecule type" value="Genomic_DNA"/>
</dbReference>
<evidence type="ECO:0000313" key="1">
    <source>
        <dbReference type="EMBL" id="KAJ7618650.1"/>
    </source>
</evidence>
<reference evidence="1" key="1">
    <citation type="submission" date="2023-03" db="EMBL/GenBank/DDBJ databases">
        <title>Massive genome expansion in bonnet fungi (Mycena s.s.) driven by repeated elements and novel gene families across ecological guilds.</title>
        <authorList>
            <consortium name="Lawrence Berkeley National Laboratory"/>
            <person name="Harder C.B."/>
            <person name="Miyauchi S."/>
            <person name="Viragh M."/>
            <person name="Kuo A."/>
            <person name="Thoen E."/>
            <person name="Andreopoulos B."/>
            <person name="Lu D."/>
            <person name="Skrede I."/>
            <person name="Drula E."/>
            <person name="Henrissat B."/>
            <person name="Morin E."/>
            <person name="Kohler A."/>
            <person name="Barry K."/>
            <person name="LaButti K."/>
            <person name="Morin E."/>
            <person name="Salamov A."/>
            <person name="Lipzen A."/>
            <person name="Mereny Z."/>
            <person name="Hegedus B."/>
            <person name="Baldrian P."/>
            <person name="Stursova M."/>
            <person name="Weitz H."/>
            <person name="Taylor A."/>
            <person name="Grigoriev I.V."/>
            <person name="Nagy L.G."/>
            <person name="Martin F."/>
            <person name="Kauserud H."/>
        </authorList>
    </citation>
    <scope>NUCLEOTIDE SEQUENCE</scope>
    <source>
        <strain evidence="1">9284</strain>
    </source>
</reference>
<proteinExistence type="predicted"/>
<accession>A0AAD7FHA7</accession>
<dbReference type="Proteomes" id="UP001221142">
    <property type="component" value="Unassembled WGS sequence"/>
</dbReference>
<dbReference type="AlphaFoldDB" id="A0AAD7FHA7"/>
<comment type="caution">
    <text evidence="1">The sequence shown here is derived from an EMBL/GenBank/DDBJ whole genome shotgun (WGS) entry which is preliminary data.</text>
</comment>
<sequence>MRSLGTALGYRFVELGMTEDMQQFLCITTAALDLTPDDQPALKVLQLRSSGDFFRWRFAKCGDTNDINEAVLRNEAAVTLMPDNEPDKFLLLDSLAKSLFLRSEHLGTLSDMNQAIAASR</sequence>
<name>A0AAD7FHA7_9AGAR</name>
<keyword evidence="2" id="KW-1185">Reference proteome</keyword>
<gene>
    <name evidence="1" type="ORF">FB45DRAFT_756033</name>
</gene>
<organism evidence="1 2">
    <name type="scientific">Roridomyces roridus</name>
    <dbReference type="NCBI Taxonomy" id="1738132"/>
    <lineage>
        <taxon>Eukaryota</taxon>
        <taxon>Fungi</taxon>
        <taxon>Dikarya</taxon>
        <taxon>Basidiomycota</taxon>
        <taxon>Agaricomycotina</taxon>
        <taxon>Agaricomycetes</taxon>
        <taxon>Agaricomycetidae</taxon>
        <taxon>Agaricales</taxon>
        <taxon>Marasmiineae</taxon>
        <taxon>Mycenaceae</taxon>
        <taxon>Roridomyces</taxon>
    </lineage>
</organism>
<protein>
    <submittedName>
        <fullName evidence="1">Uncharacterized protein</fullName>
    </submittedName>
</protein>